<evidence type="ECO:0000313" key="2">
    <source>
        <dbReference type="EMBL" id="VWD43295.1"/>
    </source>
</evidence>
<dbReference type="EMBL" id="CABVQN010000032">
    <property type="protein sequence ID" value="VWD43295.1"/>
    <property type="molecule type" value="Genomic_DNA"/>
</dbReference>
<feature type="signal peptide" evidence="1">
    <location>
        <begin position="1"/>
        <end position="22"/>
    </location>
</feature>
<dbReference type="Proteomes" id="UP000494110">
    <property type="component" value="Unassembled WGS sequence"/>
</dbReference>
<gene>
    <name evidence="2" type="ORF">BLA39750_05545</name>
</gene>
<keyword evidence="1" id="KW-0732">Signal</keyword>
<protein>
    <recommendedName>
        <fullName evidence="4">Fimbrial assembly protein</fullName>
    </recommendedName>
</protein>
<evidence type="ECO:0000256" key="1">
    <source>
        <dbReference type="SAM" id="SignalP"/>
    </source>
</evidence>
<dbReference type="Gene3D" id="2.60.40.2040">
    <property type="entry name" value="CFA/I fimbrial subunit E, pilin domain"/>
    <property type="match status" value="1"/>
</dbReference>
<feature type="chain" id="PRO_5027124261" description="Fimbrial assembly protein" evidence="1">
    <location>
        <begin position="23"/>
        <end position="186"/>
    </location>
</feature>
<reference evidence="2 3" key="1">
    <citation type="submission" date="2019-09" db="EMBL/GenBank/DDBJ databases">
        <authorList>
            <person name="Depoorter E."/>
        </authorList>
    </citation>
    <scope>NUCLEOTIDE SEQUENCE [LARGE SCALE GENOMIC DNA]</scope>
    <source>
        <strain evidence="2">R-39750</strain>
    </source>
</reference>
<accession>A0A6P3AHP8</accession>
<sequence>MNIGKWIVALGVSGALAGVAQAGTVSNQAVVKTIRLTAHIGDSIYVSRPDTPVGYGVVELEAADRTQQSFRKTLPIRVWTTNPDFTVEVAHPLTLSNGRLEMTHATVTLTSAAGTSTITSGAAQTITQVKQGASAGSGGFDEVHDLKISADAPSRSVAGVNGSYRGDLVLLFEPRASAGDDKAGEE</sequence>
<evidence type="ECO:0008006" key="4">
    <source>
        <dbReference type="Google" id="ProtNLM"/>
    </source>
</evidence>
<organism evidence="2 3">
    <name type="scientific">Burkholderia lata (strain ATCC 17760 / DSM 23089 / LMG 22485 / NCIMB 9086 / R18194 / 383)</name>
    <dbReference type="NCBI Taxonomy" id="482957"/>
    <lineage>
        <taxon>Bacteria</taxon>
        <taxon>Pseudomonadati</taxon>
        <taxon>Pseudomonadota</taxon>
        <taxon>Betaproteobacteria</taxon>
        <taxon>Burkholderiales</taxon>
        <taxon>Burkholderiaceae</taxon>
        <taxon>Burkholderia</taxon>
        <taxon>Burkholderia cepacia complex</taxon>
    </lineage>
</organism>
<dbReference type="AlphaFoldDB" id="A0A6P3AHP8"/>
<dbReference type="RefSeq" id="WP_175014869.1">
    <property type="nucleotide sequence ID" value="NZ_CABVQN010000032.1"/>
</dbReference>
<name>A0A6P3AHP8_BURL3</name>
<evidence type="ECO:0000313" key="3">
    <source>
        <dbReference type="Proteomes" id="UP000494110"/>
    </source>
</evidence>
<proteinExistence type="predicted"/>